<gene>
    <name evidence="1" type="ORF">LCGC14_2993030</name>
</gene>
<name>A0A0F8X382_9ZZZZ</name>
<dbReference type="EMBL" id="LAZR01061446">
    <property type="protein sequence ID" value="KKK63562.1"/>
    <property type="molecule type" value="Genomic_DNA"/>
</dbReference>
<sequence>RLDGTFANVDYMSDMQVVFDSQPQWVGHPIYNMPFAMELRMENRSPQTRVLWDRDTHVPGNIPALHGVKDQQEGWLTIVTPFELSPTANEFYKRDVTQDTRGVPVIPPWVKFSWLREIEASGISEGTGGGWLGIRGAIENLLELAVDALIWLPNQIYNLSTNTAGFTKWTAGLNQPHVVLHGTPGVSTMVGVDEAGIGVTIVGGVKVLKLEQAPFAVQIQTVNFKMGPVTDEETGEQLGFVWPGRVFNIIPIAISDHILEMFDPVSTPAGLTDWNDLGFDMTGSGGTPVSFKADDTLQDAFLSLHLPRRDILLPLVDYKADFPPMMDSRDPVLDRDFSSHLARIDITHPHVLRASEPNFGGGGGGGG</sequence>
<dbReference type="AlphaFoldDB" id="A0A0F8X382"/>
<protein>
    <submittedName>
        <fullName evidence="1">Uncharacterized protein</fullName>
    </submittedName>
</protein>
<proteinExistence type="predicted"/>
<feature type="non-terminal residue" evidence="1">
    <location>
        <position position="367"/>
    </location>
</feature>
<evidence type="ECO:0000313" key="1">
    <source>
        <dbReference type="EMBL" id="KKK63562.1"/>
    </source>
</evidence>
<comment type="caution">
    <text evidence="1">The sequence shown here is derived from an EMBL/GenBank/DDBJ whole genome shotgun (WGS) entry which is preliminary data.</text>
</comment>
<accession>A0A0F8X382</accession>
<feature type="non-terminal residue" evidence="1">
    <location>
        <position position="1"/>
    </location>
</feature>
<reference evidence="1" key="1">
    <citation type="journal article" date="2015" name="Nature">
        <title>Complex archaea that bridge the gap between prokaryotes and eukaryotes.</title>
        <authorList>
            <person name="Spang A."/>
            <person name="Saw J.H."/>
            <person name="Jorgensen S.L."/>
            <person name="Zaremba-Niedzwiedzka K."/>
            <person name="Martijn J."/>
            <person name="Lind A.E."/>
            <person name="van Eijk R."/>
            <person name="Schleper C."/>
            <person name="Guy L."/>
            <person name="Ettema T.J."/>
        </authorList>
    </citation>
    <scope>NUCLEOTIDE SEQUENCE</scope>
</reference>
<organism evidence="1">
    <name type="scientific">marine sediment metagenome</name>
    <dbReference type="NCBI Taxonomy" id="412755"/>
    <lineage>
        <taxon>unclassified sequences</taxon>
        <taxon>metagenomes</taxon>
        <taxon>ecological metagenomes</taxon>
    </lineage>
</organism>